<dbReference type="Proteomes" id="UP000562027">
    <property type="component" value="Unassembled WGS sequence"/>
</dbReference>
<evidence type="ECO:0000313" key="4">
    <source>
        <dbReference type="Proteomes" id="UP000562027"/>
    </source>
</evidence>
<keyword evidence="2" id="KW-0732">Signal</keyword>
<gene>
    <name evidence="3" type="ORF">HNP55_000705</name>
</gene>
<evidence type="ECO:0008006" key="5">
    <source>
        <dbReference type="Google" id="ProtNLM"/>
    </source>
</evidence>
<keyword evidence="4" id="KW-1185">Reference proteome</keyword>
<feature type="region of interest" description="Disordered" evidence="1">
    <location>
        <begin position="319"/>
        <end position="344"/>
    </location>
</feature>
<protein>
    <recommendedName>
        <fullName evidence="5">TspB protein</fullName>
    </recommendedName>
</protein>
<feature type="compositionally biased region" description="Low complexity" evidence="1">
    <location>
        <begin position="326"/>
        <end position="344"/>
    </location>
</feature>
<name>A0A840L1T1_9BURK</name>
<evidence type="ECO:0000256" key="2">
    <source>
        <dbReference type="SAM" id="SignalP"/>
    </source>
</evidence>
<reference evidence="3 4" key="1">
    <citation type="submission" date="2020-08" db="EMBL/GenBank/DDBJ databases">
        <title>Functional genomics of gut bacteria from endangered species of beetles.</title>
        <authorList>
            <person name="Carlos-Shanley C."/>
        </authorList>
    </citation>
    <scope>NUCLEOTIDE SEQUENCE [LARGE SCALE GENOMIC DNA]</scope>
    <source>
        <strain evidence="3 4">S00239</strain>
    </source>
</reference>
<feature type="compositionally biased region" description="Low complexity" evidence="1">
    <location>
        <begin position="366"/>
        <end position="380"/>
    </location>
</feature>
<evidence type="ECO:0000256" key="1">
    <source>
        <dbReference type="SAM" id="MobiDB-lite"/>
    </source>
</evidence>
<feature type="signal peptide" evidence="2">
    <location>
        <begin position="1"/>
        <end position="32"/>
    </location>
</feature>
<feature type="chain" id="PRO_5032397290" description="TspB protein" evidence="2">
    <location>
        <begin position="33"/>
        <end position="484"/>
    </location>
</feature>
<sequence>MKQHERLNNYSGRIGRGLALVCLAGLGLSAQAARVTMSQFPPNPGVLPGGGWIFTPGTTFANPPPPRAWVNGVYGSVPQFVRSDVVSVAGRAGALAVTAKGAISLADGVAAVGRCLAMSTPVCMAAGAMAAVAYSHYRMRPDGKGGIEFDEGMPEAEGFLWCVDGKDRGCGRSPEEVATGRTAEVLQGMQGVSIGSSTCVITGDSAVCKTSYSQTLKDEYPPFQTRTYKYSNGVNLKQKPGKYCPPVIDFGNPAYSNLAPVPGVDGKCPTGRYGAGLTPEEAAAKVMANPPTLPNTGWGQAVSDAIDVGGQSAPAELTVTGPASQTGSPVTTTTTSPTGTKTETVTPQYDYTYNDNRVTYNETTVTVTNNNGDTTTTTTTGKPPSGTQDPKDPCTANPERIGCQQLGAAPDDKVPKLSKTLQFSAESVGLPGGCPPDVSISINGRSQVVSYAPTCAAAQQAAPWVRAGGAVAALLLVLAALREL</sequence>
<comment type="caution">
    <text evidence="3">The sequence shown here is derived from an EMBL/GenBank/DDBJ whole genome shotgun (WGS) entry which is preliminary data.</text>
</comment>
<feature type="region of interest" description="Disordered" evidence="1">
    <location>
        <begin position="366"/>
        <end position="394"/>
    </location>
</feature>
<evidence type="ECO:0000313" key="3">
    <source>
        <dbReference type="EMBL" id="MBB4842210.1"/>
    </source>
</evidence>
<accession>A0A840L1T1</accession>
<proteinExistence type="predicted"/>
<organism evidence="3 4">
    <name type="scientific">Roseateles oligotrophus</name>
    <dbReference type="NCBI Taxonomy" id="1769250"/>
    <lineage>
        <taxon>Bacteria</taxon>
        <taxon>Pseudomonadati</taxon>
        <taxon>Pseudomonadota</taxon>
        <taxon>Betaproteobacteria</taxon>
        <taxon>Burkholderiales</taxon>
        <taxon>Sphaerotilaceae</taxon>
        <taxon>Roseateles</taxon>
    </lineage>
</organism>
<dbReference type="AlphaFoldDB" id="A0A840L1T1"/>
<dbReference type="EMBL" id="JACHLP010000001">
    <property type="protein sequence ID" value="MBB4842210.1"/>
    <property type="molecule type" value="Genomic_DNA"/>
</dbReference>